<evidence type="ECO:0000313" key="3">
    <source>
        <dbReference type="Proteomes" id="UP000002027"/>
    </source>
</evidence>
<dbReference type="Proteomes" id="UP000002027">
    <property type="component" value="Chromosome 1"/>
</dbReference>
<feature type="transmembrane region" description="Helical" evidence="1">
    <location>
        <begin position="7"/>
        <end position="27"/>
    </location>
</feature>
<reference evidence="2 3" key="2">
    <citation type="journal article" date="2010" name="Stand. Genomic Sci.">
        <title>Complete genome sequence of Desulfohalobium retbaense type strain (HR(100)).</title>
        <authorList>
            <person name="Spring S."/>
            <person name="Nolan M."/>
            <person name="Lapidus A."/>
            <person name="Glavina Del Rio T."/>
            <person name="Copeland A."/>
            <person name="Tice H."/>
            <person name="Cheng J.F."/>
            <person name="Lucas S."/>
            <person name="Land M."/>
            <person name="Chen F."/>
            <person name="Bruce D."/>
            <person name="Goodwin L."/>
            <person name="Pitluck S."/>
            <person name="Ivanova N."/>
            <person name="Mavromatis K."/>
            <person name="Mikhailova N."/>
            <person name="Pati A."/>
            <person name="Chen A."/>
            <person name="Palaniappan K."/>
            <person name="Hauser L."/>
            <person name="Chang Y.J."/>
            <person name="Jeffries C.D."/>
            <person name="Munk C."/>
            <person name="Kiss H."/>
            <person name="Chain P."/>
            <person name="Han C."/>
            <person name="Brettin T."/>
            <person name="Detter J.C."/>
            <person name="Schuler E."/>
            <person name="Goker M."/>
            <person name="Rohde M."/>
            <person name="Bristow J."/>
            <person name="Eisen J.A."/>
            <person name="Markowitz V."/>
            <person name="Hugenholtz P."/>
            <person name="Kyrpides N.C."/>
            <person name="Klenk H.P."/>
        </authorList>
    </citation>
    <scope>NUCLEOTIDE SEQUENCE [LARGE SCALE GENOMIC DNA]</scope>
    <source>
        <strain evidence="3">ATCC 49802 / DSM 20745 / S 6022</strain>
    </source>
</reference>
<keyword evidence="1" id="KW-1133">Transmembrane helix</keyword>
<dbReference type="KEGG" id="sti:Sthe_0085"/>
<reference evidence="3" key="1">
    <citation type="submission" date="2009-11" db="EMBL/GenBank/DDBJ databases">
        <title>The complete chromosome 1 of Sphaerobacter thermophilus DSM 20745.</title>
        <authorList>
            <person name="Lucas S."/>
            <person name="Copeland A."/>
            <person name="Lapidus A."/>
            <person name="Glavina del Rio T."/>
            <person name="Dalin E."/>
            <person name="Tice H."/>
            <person name="Bruce D."/>
            <person name="Goodwin L."/>
            <person name="Pitluck S."/>
            <person name="Kyrpides N."/>
            <person name="Mavromatis K."/>
            <person name="Ivanova N."/>
            <person name="Mikhailova N."/>
            <person name="LaButti K.M."/>
            <person name="Clum A."/>
            <person name="Sun H.I."/>
            <person name="Brettin T."/>
            <person name="Detter J.C."/>
            <person name="Han C."/>
            <person name="Larimer F."/>
            <person name="Land M."/>
            <person name="Hauser L."/>
            <person name="Markowitz V."/>
            <person name="Cheng J.F."/>
            <person name="Hugenholtz P."/>
            <person name="Woyke T."/>
            <person name="Wu D."/>
            <person name="Steenblock K."/>
            <person name="Schneider S."/>
            <person name="Pukall R."/>
            <person name="Goeker M."/>
            <person name="Klenk H.P."/>
            <person name="Eisen J.A."/>
        </authorList>
    </citation>
    <scope>NUCLEOTIDE SEQUENCE [LARGE SCALE GENOMIC DNA]</scope>
    <source>
        <strain evidence="3">ATCC 49802 / DSM 20745 / S 6022</strain>
    </source>
</reference>
<proteinExistence type="predicted"/>
<dbReference type="InParanoid" id="D1C5K8"/>
<protein>
    <recommendedName>
        <fullName evidence="4">Antitermination protein NusB</fullName>
    </recommendedName>
</protein>
<dbReference type="RefSeq" id="WP_012870573.1">
    <property type="nucleotide sequence ID" value="NC_013523.1"/>
</dbReference>
<evidence type="ECO:0008006" key="4">
    <source>
        <dbReference type="Google" id="ProtNLM"/>
    </source>
</evidence>
<sequence length="57" mass="6010">MQGIEQPGGYAVGWFTLALINAGLAQGKNRSGGAWFLISVLLGPIATFLIVVLPRPE</sequence>
<keyword evidence="1" id="KW-0472">Membrane</keyword>
<dbReference type="AlphaFoldDB" id="D1C5K8"/>
<name>D1C5K8_SPHTD</name>
<feature type="transmembrane region" description="Helical" evidence="1">
    <location>
        <begin position="33"/>
        <end position="53"/>
    </location>
</feature>
<keyword evidence="3" id="KW-1185">Reference proteome</keyword>
<accession>D1C5K8</accession>
<evidence type="ECO:0000313" key="2">
    <source>
        <dbReference type="EMBL" id="ACZ37524.1"/>
    </source>
</evidence>
<evidence type="ECO:0000256" key="1">
    <source>
        <dbReference type="SAM" id="Phobius"/>
    </source>
</evidence>
<dbReference type="HOGENOM" id="CLU_205775_0_0_0"/>
<dbReference type="eggNOG" id="ENOG5033AW4">
    <property type="taxonomic scope" value="Bacteria"/>
</dbReference>
<organism evidence="2 3">
    <name type="scientific">Sphaerobacter thermophilus (strain ATCC 49802 / DSM 20745 / KCCM 41009 / NCIMB 13125 / S 6022)</name>
    <dbReference type="NCBI Taxonomy" id="479434"/>
    <lineage>
        <taxon>Bacteria</taxon>
        <taxon>Pseudomonadati</taxon>
        <taxon>Thermomicrobiota</taxon>
        <taxon>Thermomicrobia</taxon>
        <taxon>Sphaerobacterales</taxon>
        <taxon>Sphaerobacterineae</taxon>
        <taxon>Sphaerobacteraceae</taxon>
        <taxon>Sphaerobacter</taxon>
    </lineage>
</organism>
<dbReference type="EMBL" id="CP001823">
    <property type="protein sequence ID" value="ACZ37524.1"/>
    <property type="molecule type" value="Genomic_DNA"/>
</dbReference>
<keyword evidence="1" id="KW-0812">Transmembrane</keyword>
<gene>
    <name evidence="2" type="ordered locus">Sthe_0085</name>
</gene>